<dbReference type="PANTHER" id="PTHR47723:SF19">
    <property type="entry name" value="POLYNUCLEOTIDYL TRANSFERASE, RIBONUCLEASE H-LIKE SUPERFAMILY PROTEIN"/>
    <property type="match status" value="1"/>
</dbReference>
<dbReference type="InterPro" id="IPR044730">
    <property type="entry name" value="RNase_H-like_dom_plant"/>
</dbReference>
<dbReference type="CDD" id="cd06222">
    <property type="entry name" value="RNase_H_like"/>
    <property type="match status" value="1"/>
</dbReference>
<protein>
    <submittedName>
        <fullName evidence="1">Ribonuclease H</fullName>
    </submittedName>
</protein>
<evidence type="ECO:0000313" key="2">
    <source>
        <dbReference type="Proteomes" id="UP000594638"/>
    </source>
</evidence>
<accession>A0A8S0SMU9</accession>
<reference evidence="1 2" key="1">
    <citation type="submission" date="2019-12" db="EMBL/GenBank/DDBJ databases">
        <authorList>
            <person name="Alioto T."/>
            <person name="Alioto T."/>
            <person name="Gomez Garrido J."/>
        </authorList>
    </citation>
    <scope>NUCLEOTIDE SEQUENCE [LARGE SCALE GENOMIC DNA]</scope>
</reference>
<dbReference type="InterPro" id="IPR012337">
    <property type="entry name" value="RNaseH-like_sf"/>
</dbReference>
<sequence>GTVKLNVDGSSFGNPGQFGSGGVIRDEFGKFMAGFTTNLGEAINAEAEL</sequence>
<gene>
    <name evidence="1" type="ORF">OLEA9_A075448</name>
</gene>
<dbReference type="Gene3D" id="3.30.420.10">
    <property type="entry name" value="Ribonuclease H-like superfamily/Ribonuclease H"/>
    <property type="match status" value="1"/>
</dbReference>
<proteinExistence type="predicted"/>
<dbReference type="SUPFAM" id="SSF53098">
    <property type="entry name" value="Ribonuclease H-like"/>
    <property type="match status" value="1"/>
</dbReference>
<dbReference type="PANTHER" id="PTHR47723">
    <property type="entry name" value="OS05G0353850 PROTEIN"/>
    <property type="match status" value="1"/>
</dbReference>
<name>A0A8S0SMU9_OLEEU</name>
<dbReference type="EMBL" id="CACTIH010005458">
    <property type="protein sequence ID" value="CAA2993842.1"/>
    <property type="molecule type" value="Genomic_DNA"/>
</dbReference>
<keyword evidence="2" id="KW-1185">Reference proteome</keyword>
<dbReference type="InterPro" id="IPR053151">
    <property type="entry name" value="RNase_H-like"/>
</dbReference>
<feature type="non-terminal residue" evidence="1">
    <location>
        <position position="1"/>
    </location>
</feature>
<organism evidence="1 2">
    <name type="scientific">Olea europaea subsp. europaea</name>
    <dbReference type="NCBI Taxonomy" id="158383"/>
    <lineage>
        <taxon>Eukaryota</taxon>
        <taxon>Viridiplantae</taxon>
        <taxon>Streptophyta</taxon>
        <taxon>Embryophyta</taxon>
        <taxon>Tracheophyta</taxon>
        <taxon>Spermatophyta</taxon>
        <taxon>Magnoliopsida</taxon>
        <taxon>eudicotyledons</taxon>
        <taxon>Gunneridae</taxon>
        <taxon>Pentapetalae</taxon>
        <taxon>asterids</taxon>
        <taxon>lamiids</taxon>
        <taxon>Lamiales</taxon>
        <taxon>Oleaceae</taxon>
        <taxon>Oleeae</taxon>
        <taxon>Olea</taxon>
    </lineage>
</organism>
<dbReference type="InterPro" id="IPR036397">
    <property type="entry name" value="RNaseH_sf"/>
</dbReference>
<dbReference type="GO" id="GO:0003676">
    <property type="term" value="F:nucleic acid binding"/>
    <property type="evidence" value="ECO:0007669"/>
    <property type="project" value="InterPro"/>
</dbReference>
<feature type="non-terminal residue" evidence="1">
    <location>
        <position position="49"/>
    </location>
</feature>
<dbReference type="OrthoDB" id="895680at2759"/>
<dbReference type="AlphaFoldDB" id="A0A8S0SMU9"/>
<dbReference type="Gramene" id="OE9A075448T1">
    <property type="protein sequence ID" value="OE9A075448C1"/>
    <property type="gene ID" value="OE9A075448"/>
</dbReference>
<dbReference type="Proteomes" id="UP000594638">
    <property type="component" value="Unassembled WGS sequence"/>
</dbReference>
<evidence type="ECO:0000313" key="1">
    <source>
        <dbReference type="EMBL" id="CAA2993842.1"/>
    </source>
</evidence>
<comment type="caution">
    <text evidence="1">The sequence shown here is derived from an EMBL/GenBank/DDBJ whole genome shotgun (WGS) entry which is preliminary data.</text>
</comment>